<keyword evidence="2" id="KW-1185">Reference proteome</keyword>
<evidence type="ECO:0000313" key="2">
    <source>
        <dbReference type="Proteomes" id="UP000218366"/>
    </source>
</evidence>
<reference evidence="1 2" key="1">
    <citation type="submission" date="2017-09" db="EMBL/GenBank/DDBJ databases">
        <title>Sphingomonas spermidinifaciens 9NM-10, whole genome shotgun sequence.</title>
        <authorList>
            <person name="Feng G."/>
            <person name="Zhu H."/>
        </authorList>
    </citation>
    <scope>NUCLEOTIDE SEQUENCE [LARGE SCALE GENOMIC DNA]</scope>
    <source>
        <strain evidence="1 2">9NM-10</strain>
    </source>
</reference>
<gene>
    <name evidence="1" type="ORF">COC42_05310</name>
</gene>
<evidence type="ECO:0000313" key="1">
    <source>
        <dbReference type="EMBL" id="PCD03765.1"/>
    </source>
</evidence>
<comment type="caution">
    <text evidence="1">The sequence shown here is derived from an EMBL/GenBank/DDBJ whole genome shotgun (WGS) entry which is preliminary data.</text>
</comment>
<dbReference type="Proteomes" id="UP000218366">
    <property type="component" value="Unassembled WGS sequence"/>
</dbReference>
<organism evidence="1 2">
    <name type="scientific">Sphingomonas spermidinifaciens</name>
    <dbReference type="NCBI Taxonomy" id="1141889"/>
    <lineage>
        <taxon>Bacteria</taxon>
        <taxon>Pseudomonadati</taxon>
        <taxon>Pseudomonadota</taxon>
        <taxon>Alphaproteobacteria</taxon>
        <taxon>Sphingomonadales</taxon>
        <taxon>Sphingomonadaceae</taxon>
        <taxon>Sphingomonas</taxon>
    </lineage>
</organism>
<proteinExistence type="predicted"/>
<dbReference type="RefSeq" id="WP_096342169.1">
    <property type="nucleotide sequence ID" value="NZ_NWMW01000001.1"/>
</dbReference>
<sequence length="105" mass="11479">MTMIDLDTLRREIRALDFVRGSLAEDAMWREDDKDARANLAIEGMALTPGDEALFDLMRDERVPPALCSQILLRLFGHPDADSALAITPTDATSCADTNRAGLGC</sequence>
<dbReference type="OrthoDB" id="7509914at2"/>
<dbReference type="AlphaFoldDB" id="A0A2A4B766"/>
<accession>A0A2A4B766</accession>
<name>A0A2A4B766_9SPHN</name>
<protein>
    <submittedName>
        <fullName evidence="1">Uncharacterized protein</fullName>
    </submittedName>
</protein>
<dbReference type="EMBL" id="NWMW01000001">
    <property type="protein sequence ID" value="PCD03765.1"/>
    <property type="molecule type" value="Genomic_DNA"/>
</dbReference>